<reference evidence="1" key="1">
    <citation type="journal article" date="2020" name="Nature">
        <title>Giant virus diversity and host interactions through global metagenomics.</title>
        <authorList>
            <person name="Schulz F."/>
            <person name="Roux S."/>
            <person name="Paez-Espino D."/>
            <person name="Jungbluth S."/>
            <person name="Walsh D.A."/>
            <person name="Denef V.J."/>
            <person name="McMahon K.D."/>
            <person name="Konstantinidis K.T."/>
            <person name="Eloe-Fadrosh E.A."/>
            <person name="Kyrpides N.C."/>
            <person name="Woyke T."/>
        </authorList>
    </citation>
    <scope>NUCLEOTIDE SEQUENCE</scope>
    <source>
        <strain evidence="1">GVMAG-S-1038524-41</strain>
    </source>
</reference>
<sequence>MESDKEVISRLKFIGKVQKGEKINVKYMFVQPEGIATRISRTLIHQDNRSNTLNFLRGTIARTFEIISTYTTSTKESHRHISIHVINDLRQAKNGLNNLKDTYLDDIKFTCDIDTLLQEIDAKLAEIAPDVEELGL</sequence>
<organism evidence="1">
    <name type="scientific">viral metagenome</name>
    <dbReference type="NCBI Taxonomy" id="1070528"/>
    <lineage>
        <taxon>unclassified sequences</taxon>
        <taxon>metagenomes</taxon>
        <taxon>organismal metagenomes</taxon>
    </lineage>
</organism>
<dbReference type="EMBL" id="MN740670">
    <property type="protein sequence ID" value="QHU07010.1"/>
    <property type="molecule type" value="Genomic_DNA"/>
</dbReference>
<accession>A0A6C0JQQ6</accession>
<dbReference type="AlphaFoldDB" id="A0A6C0JQQ6"/>
<protein>
    <submittedName>
        <fullName evidence="1">Uncharacterized protein</fullName>
    </submittedName>
</protein>
<proteinExistence type="predicted"/>
<evidence type="ECO:0000313" key="1">
    <source>
        <dbReference type="EMBL" id="QHU07010.1"/>
    </source>
</evidence>
<name>A0A6C0JQQ6_9ZZZZ</name>